<dbReference type="Proteomes" id="UP000220006">
    <property type="component" value="Unassembled WGS sequence"/>
</dbReference>
<accession>A0A2A7HYT7</accession>
<organism evidence="1 2">
    <name type="scientific">Bacillus cereus</name>
    <dbReference type="NCBI Taxonomy" id="1396"/>
    <lineage>
        <taxon>Bacteria</taxon>
        <taxon>Bacillati</taxon>
        <taxon>Bacillota</taxon>
        <taxon>Bacilli</taxon>
        <taxon>Bacillales</taxon>
        <taxon>Bacillaceae</taxon>
        <taxon>Bacillus</taxon>
        <taxon>Bacillus cereus group</taxon>
    </lineage>
</organism>
<protein>
    <submittedName>
        <fullName evidence="1">Uncharacterized protein</fullName>
    </submittedName>
</protein>
<name>A0A2A7HYT7_BACCE</name>
<gene>
    <name evidence="1" type="ORF">COM96_10590</name>
</gene>
<proteinExistence type="predicted"/>
<sequence length="33" mass="3741">MMKLHLHALLTLALTAPVFFRQLNMNSTTLAEN</sequence>
<reference evidence="1 2" key="1">
    <citation type="submission" date="2017-09" db="EMBL/GenBank/DDBJ databases">
        <title>Large-scale bioinformatics analysis of Bacillus genomes uncovers conserved roles of natural products in bacterial physiology.</title>
        <authorList>
            <consortium name="Agbiome Team Llc"/>
            <person name="Bleich R.M."/>
            <person name="Grubbs K.J."/>
            <person name="Santa Maria K.C."/>
            <person name="Allen S.E."/>
            <person name="Farag S."/>
            <person name="Shank E.A."/>
            <person name="Bowers A."/>
        </authorList>
    </citation>
    <scope>NUCLEOTIDE SEQUENCE [LARGE SCALE GENOMIC DNA]</scope>
    <source>
        <strain evidence="1 2">AFS096845</strain>
    </source>
</reference>
<comment type="caution">
    <text evidence="1">The sequence shown here is derived from an EMBL/GenBank/DDBJ whole genome shotgun (WGS) entry which is preliminary data.</text>
</comment>
<dbReference type="EMBL" id="NVLK01000021">
    <property type="protein sequence ID" value="PEC22222.1"/>
    <property type="molecule type" value="Genomic_DNA"/>
</dbReference>
<evidence type="ECO:0000313" key="2">
    <source>
        <dbReference type="Proteomes" id="UP000220006"/>
    </source>
</evidence>
<dbReference type="AlphaFoldDB" id="A0A2A7HYT7"/>
<evidence type="ECO:0000313" key="1">
    <source>
        <dbReference type="EMBL" id="PEC22222.1"/>
    </source>
</evidence>